<keyword evidence="2" id="KW-1185">Reference proteome</keyword>
<dbReference type="BioCyc" id="CNIT1237085:G1324-3119-MONOMER"/>
<evidence type="ECO:0000313" key="1">
    <source>
        <dbReference type="EMBL" id="AFU60035.1"/>
    </source>
</evidence>
<dbReference type="RefSeq" id="WP_015020569.1">
    <property type="nucleotide sequence ID" value="NC_018719.1"/>
</dbReference>
<accession>K0IJ38</accession>
<name>K0IJ38_NITGG</name>
<dbReference type="OrthoDB" id="46231at2157"/>
<reference evidence="1 2" key="1">
    <citation type="journal article" date="2012" name="Environ. Microbiol.">
        <title>The genome of the ammonia-oxidizing Candidatus Nitrososphaera gargensis: insights into metabolic versatility and environmental adaptations.</title>
        <authorList>
            <person name="Spang A."/>
            <person name="Poehlein A."/>
            <person name="Offre P."/>
            <person name="Zumbragel S."/>
            <person name="Haider S."/>
            <person name="Rychlik N."/>
            <person name="Nowka B."/>
            <person name="Schmeisser C."/>
            <person name="Lebedeva E.V."/>
            <person name="Rattei T."/>
            <person name="Bohm C."/>
            <person name="Schmid M."/>
            <person name="Galushko A."/>
            <person name="Hatzenpichler R."/>
            <person name="Weinmaier T."/>
            <person name="Daniel R."/>
            <person name="Schleper C."/>
            <person name="Spieck E."/>
            <person name="Streit W."/>
            <person name="Wagner M."/>
        </authorList>
    </citation>
    <scope>NUCLEOTIDE SEQUENCE [LARGE SCALE GENOMIC DNA]</scope>
    <source>
        <strain evidence="2">Ga9.2</strain>
    </source>
</reference>
<protein>
    <submittedName>
        <fullName evidence="1">Uncharacterized protein</fullName>
    </submittedName>
</protein>
<sequence length="141" mass="15843">MKILHHNKLVDVTKSIAEEHGIIQKFFSSAAYLFVYDLDAMPKDVARYFYPISLERARTLVSVIMADTQSPSSFSSAKGSLNRGDIDEISAVLSRLLVLVAKQYSRQRASYGDESIVYEIYTKVFNLFLKQLELPAGNKSG</sequence>
<dbReference type="KEGG" id="nga:Ngar_c31190"/>
<dbReference type="Proteomes" id="UP000008037">
    <property type="component" value="Chromosome"/>
</dbReference>
<proteinExistence type="predicted"/>
<dbReference type="GeneID" id="13796929"/>
<gene>
    <name evidence="1" type="ordered locus">Ngar_c31190</name>
</gene>
<evidence type="ECO:0000313" key="2">
    <source>
        <dbReference type="Proteomes" id="UP000008037"/>
    </source>
</evidence>
<dbReference type="HOGENOM" id="CLU_125301_0_0_2"/>
<dbReference type="AlphaFoldDB" id="K0IJ38"/>
<dbReference type="EMBL" id="CP002408">
    <property type="protein sequence ID" value="AFU60035.1"/>
    <property type="molecule type" value="Genomic_DNA"/>
</dbReference>
<organism evidence="1 2">
    <name type="scientific">Nitrososphaera gargensis (strain Ga9.2)</name>
    <dbReference type="NCBI Taxonomy" id="1237085"/>
    <lineage>
        <taxon>Archaea</taxon>
        <taxon>Nitrososphaerota</taxon>
        <taxon>Nitrososphaeria</taxon>
        <taxon>Nitrososphaerales</taxon>
        <taxon>Nitrososphaeraceae</taxon>
        <taxon>Nitrososphaera</taxon>
    </lineage>
</organism>
<dbReference type="InParanoid" id="K0IJ38"/>